<dbReference type="Proteomes" id="UP000005622">
    <property type="component" value="Unassembled WGS sequence"/>
</dbReference>
<keyword evidence="2" id="KW-1133">Transmembrane helix</keyword>
<dbReference type="HOGENOM" id="CLU_414516_0_0_1"/>
<feature type="region of interest" description="Disordered" evidence="1">
    <location>
        <begin position="509"/>
        <end position="533"/>
    </location>
</feature>
<evidence type="ECO:0000256" key="2">
    <source>
        <dbReference type="SAM" id="Phobius"/>
    </source>
</evidence>
<proteinExistence type="predicted"/>
<protein>
    <submittedName>
        <fullName evidence="3">Uncharacterized protein</fullName>
    </submittedName>
</protein>
<keyword evidence="2" id="KW-0812">Transmembrane</keyword>
<dbReference type="InterPro" id="IPR050972">
    <property type="entry name" value="SDr-like"/>
</dbReference>
<feature type="compositionally biased region" description="Low complexity" evidence="1">
    <location>
        <begin position="524"/>
        <end position="533"/>
    </location>
</feature>
<gene>
    <name evidence="3" type="ORF">NERG_00054</name>
</gene>
<feature type="region of interest" description="Disordered" evidence="1">
    <location>
        <begin position="305"/>
        <end position="487"/>
    </location>
</feature>
<feature type="compositionally biased region" description="Basic and acidic residues" evidence="1">
    <location>
        <begin position="72"/>
        <end position="86"/>
    </location>
</feature>
<feature type="compositionally biased region" description="Basic and acidic residues" evidence="1">
    <location>
        <begin position="97"/>
        <end position="126"/>
    </location>
</feature>
<evidence type="ECO:0000256" key="1">
    <source>
        <dbReference type="SAM" id="MobiDB-lite"/>
    </source>
</evidence>
<dbReference type="STRING" id="944018.H8Z8Y3"/>
<feature type="transmembrane region" description="Helical" evidence="2">
    <location>
        <begin position="218"/>
        <end position="240"/>
    </location>
</feature>
<organism evidence="3">
    <name type="scientific">Nematocida ausubeli (strain ATCC PRA-371 / ERTm2)</name>
    <name type="common">Nematode killer fungus</name>
    <dbReference type="NCBI Taxonomy" id="1913371"/>
    <lineage>
        <taxon>Eukaryota</taxon>
        <taxon>Fungi</taxon>
        <taxon>Fungi incertae sedis</taxon>
        <taxon>Microsporidia</taxon>
        <taxon>Nematocida</taxon>
    </lineage>
</organism>
<dbReference type="PANTHER" id="PTHR34403:SF8">
    <property type="entry name" value="TOL-PAL SYSTEM PROTEIN TOLA"/>
    <property type="match status" value="1"/>
</dbReference>
<sequence length="662" mass="75060">MVKITRRAKDPNRLTKIELCAILNRLEISNITVQSTKKDIISVFKRNKKSIEQNQSKTIQILKELDIAKSKDKVPKKIEKRKRGDTSDTPATKRGKKEVLKEPAQEPKELGIEKEASVEKTDKESILSEESAAVPAEMPKPKKTEKPKSQEIKKVASTALQGVLSKSMKKNKEAAVQPIEAAKKKVEKKQTNKEVDLATRVNIYIQKMYTKCMVFANGYGRLIVIGATIGIVAVLATYTLSIDQDKKAPGVVESVKNYVMNKVHDRNQKSPAIKHKTEEIAKVKKELEKVQRDIELKRQQEAIQKAKMEADRKAKEEADRKAKEEAALKAKEEADRKAKEEAAQKAKVEADRKAKEEADRKAKEEAAQKAKEEADRKARVEADRKAKEEAAQKAKEEADRKARVEADRKAKEEAELKAKEEAAQKAKEEADRKAKEEAAQKAKEEADRKAKEEAELKAKEEADRKAKVEADRKAKEEAAQKAKEEAELKAKEEADKIVQDHIEDGVDISSIDQTEQVEKSQTDNSNEVAESNSSNRTTVFGHALKLFKQTARFIFKILKVFALGIFVVLVVGGMVITVLRIMFLTRTKVDKYKEYIVDRIYKKNKRALPADTIRELREQHPALSRIEWRMLCQRVLLDSNIRISKVLRGCKEEDAWIWIGDN</sequence>
<evidence type="ECO:0000313" key="3">
    <source>
        <dbReference type="EMBL" id="EHY66414.1"/>
    </source>
</evidence>
<reference evidence="3" key="1">
    <citation type="submission" date="2011-03" db="EMBL/GenBank/DDBJ databases">
        <title>The Genome Sequence of Nematocida sp1 strain ERTm2.</title>
        <authorList>
            <consortium name="The Broad Institute Genome Sequencing Platform"/>
            <consortium name="The Broad Institute Genome Sequencing Center for Infectious Disease"/>
            <person name="Cuomo C."/>
            <person name="Troemel E."/>
            <person name="Young S.K."/>
            <person name="Zeng Q."/>
            <person name="Gargeya S."/>
            <person name="Fitzgerald M."/>
            <person name="Haas B."/>
            <person name="Abouelleil A."/>
            <person name="Alvarado L."/>
            <person name="Arachchi H.M."/>
            <person name="Berlin A."/>
            <person name="Brown A."/>
            <person name="Chapman S.B."/>
            <person name="Chen Z."/>
            <person name="Dunbar C."/>
            <person name="Freedman E."/>
            <person name="Gearin G."/>
            <person name="Gellesch M."/>
            <person name="Goldberg J."/>
            <person name="Griggs A."/>
            <person name="Gujja S."/>
            <person name="Heilman E.R."/>
            <person name="Heiman D."/>
            <person name="Howarth C."/>
            <person name="Larson L."/>
            <person name="Lui A."/>
            <person name="MacDonald P.J.P."/>
            <person name="Mehta T."/>
            <person name="Montmayeur A."/>
            <person name="Murphy C."/>
            <person name="Neiman D."/>
            <person name="Pearson M."/>
            <person name="Priest M."/>
            <person name="Roberts A."/>
            <person name="Saif S."/>
            <person name="Shea T."/>
            <person name="Shenoy N."/>
            <person name="Sisk P."/>
            <person name="Stolte C."/>
            <person name="Sykes S."/>
            <person name="White J."/>
            <person name="Yandava C."/>
            <person name="Wortman J."/>
            <person name="Nusbaum C."/>
            <person name="Birren B."/>
        </authorList>
    </citation>
    <scope>NUCLEOTIDE SEQUENCE</scope>
    <source>
        <strain evidence="3">ERTm2</strain>
    </source>
</reference>
<dbReference type="PANTHER" id="PTHR34403">
    <property type="entry name" value="TOL-PAL SYSTEM PROTEIN TOLA"/>
    <property type="match status" value="1"/>
</dbReference>
<keyword evidence="2" id="KW-0472">Membrane</keyword>
<name>H8Z8Y3_NEMA1</name>
<feature type="compositionally biased region" description="Basic and acidic residues" evidence="1">
    <location>
        <begin position="139"/>
        <end position="151"/>
    </location>
</feature>
<dbReference type="AlphaFoldDB" id="H8Z8Y3"/>
<dbReference type="EMBL" id="JH604633">
    <property type="protein sequence ID" value="EHY66414.1"/>
    <property type="molecule type" value="Genomic_DNA"/>
</dbReference>
<feature type="transmembrane region" description="Helical" evidence="2">
    <location>
        <begin position="560"/>
        <end position="583"/>
    </location>
</feature>
<accession>H8Z8Y3</accession>
<feature type="region of interest" description="Disordered" evidence="1">
    <location>
        <begin position="72"/>
        <end position="151"/>
    </location>
</feature>